<name>A0A3G2J8V8_9ACTN</name>
<dbReference type="Proteomes" id="UP000268329">
    <property type="component" value="Chromosome"/>
</dbReference>
<dbReference type="AlphaFoldDB" id="A0A3G2J8V8"/>
<dbReference type="Pfam" id="PF14016">
    <property type="entry name" value="DUF4232"/>
    <property type="match status" value="1"/>
</dbReference>
<dbReference type="PROSITE" id="PS51257">
    <property type="entry name" value="PROKAR_LIPOPROTEIN"/>
    <property type="match status" value="1"/>
</dbReference>
<dbReference type="KEGG" id="sdd:D9753_06930"/>
<accession>A0A3G2J8V8</accession>
<feature type="signal peptide" evidence="1">
    <location>
        <begin position="1"/>
        <end position="31"/>
    </location>
</feature>
<keyword evidence="1" id="KW-0732">Signal</keyword>
<evidence type="ECO:0000313" key="3">
    <source>
        <dbReference type="EMBL" id="AYN38698.1"/>
    </source>
</evidence>
<evidence type="ECO:0000259" key="2">
    <source>
        <dbReference type="Pfam" id="PF14016"/>
    </source>
</evidence>
<organism evidence="3 4">
    <name type="scientific">Streptomyces dangxiongensis</name>
    <dbReference type="NCBI Taxonomy" id="1442032"/>
    <lineage>
        <taxon>Bacteria</taxon>
        <taxon>Bacillati</taxon>
        <taxon>Actinomycetota</taxon>
        <taxon>Actinomycetes</taxon>
        <taxon>Kitasatosporales</taxon>
        <taxon>Streptomycetaceae</taxon>
        <taxon>Streptomyces</taxon>
    </lineage>
</organism>
<sequence>MRATIRPAGGPAVLTATLALALTACGTTTTAAPDATAPPTTSPSATAPPCRTAALTWTLSLTGGGTGEDDGRPNARLTAVNKGPGNCAFAGYPGLEIHQGKADGIEGAGDGHPASLTLPGRAAVAVDLRYTPRGTKGAGTWCVRQNEAVVRAPHDTHGTVVPVTDEHRRPATIDACGETLAMAAPRRAPAGT</sequence>
<keyword evidence="4" id="KW-1185">Reference proteome</keyword>
<reference evidence="3 4" key="1">
    <citation type="submission" date="2018-10" db="EMBL/GenBank/DDBJ databases">
        <title>The genome of Streptomyces dangxiongensis Z022.</title>
        <authorList>
            <person name="Zhang B."/>
        </authorList>
    </citation>
    <scope>NUCLEOTIDE SEQUENCE [LARGE SCALE GENOMIC DNA]</scope>
    <source>
        <strain evidence="3 4">Z022</strain>
    </source>
</reference>
<dbReference type="InterPro" id="IPR025326">
    <property type="entry name" value="DUF4232"/>
</dbReference>
<protein>
    <submittedName>
        <fullName evidence="3">DUF4232 domain-containing protein</fullName>
    </submittedName>
</protein>
<evidence type="ECO:0000313" key="4">
    <source>
        <dbReference type="Proteomes" id="UP000268329"/>
    </source>
</evidence>
<dbReference type="RefSeq" id="WP_121786202.1">
    <property type="nucleotide sequence ID" value="NZ_CP033073.1"/>
</dbReference>
<feature type="chain" id="PRO_5018265180" evidence="1">
    <location>
        <begin position="32"/>
        <end position="192"/>
    </location>
</feature>
<dbReference type="EMBL" id="CP033073">
    <property type="protein sequence ID" value="AYN38698.1"/>
    <property type="molecule type" value="Genomic_DNA"/>
</dbReference>
<evidence type="ECO:0000256" key="1">
    <source>
        <dbReference type="SAM" id="SignalP"/>
    </source>
</evidence>
<gene>
    <name evidence="3" type="ORF">D9753_06930</name>
</gene>
<feature type="domain" description="DUF4232" evidence="2">
    <location>
        <begin position="50"/>
        <end position="167"/>
    </location>
</feature>
<dbReference type="OrthoDB" id="3872285at2"/>
<proteinExistence type="predicted"/>